<comment type="caution">
    <text evidence="2">The sequence shown here is derived from an EMBL/GenBank/DDBJ whole genome shotgun (WGS) entry which is preliminary data.</text>
</comment>
<reference evidence="2" key="1">
    <citation type="submission" date="2023-11" db="EMBL/GenBank/DDBJ databases">
        <title>Genome assemblies of two species of porcelain crab, Petrolisthes cinctipes and Petrolisthes manimaculis (Anomura: Porcellanidae).</title>
        <authorList>
            <person name="Angst P."/>
        </authorList>
    </citation>
    <scope>NUCLEOTIDE SEQUENCE</scope>
    <source>
        <strain evidence="2">PB745_02</strain>
        <tissue evidence="2">Gill</tissue>
    </source>
</reference>
<proteinExistence type="predicted"/>
<accession>A0AAE1NMW1</accession>
<gene>
    <name evidence="2" type="ORF">Pmani_034788</name>
</gene>
<organism evidence="2 3">
    <name type="scientific">Petrolisthes manimaculis</name>
    <dbReference type="NCBI Taxonomy" id="1843537"/>
    <lineage>
        <taxon>Eukaryota</taxon>
        <taxon>Metazoa</taxon>
        <taxon>Ecdysozoa</taxon>
        <taxon>Arthropoda</taxon>
        <taxon>Crustacea</taxon>
        <taxon>Multicrustacea</taxon>
        <taxon>Malacostraca</taxon>
        <taxon>Eumalacostraca</taxon>
        <taxon>Eucarida</taxon>
        <taxon>Decapoda</taxon>
        <taxon>Pleocyemata</taxon>
        <taxon>Anomura</taxon>
        <taxon>Galatheoidea</taxon>
        <taxon>Porcellanidae</taxon>
        <taxon>Petrolisthes</taxon>
    </lineage>
</organism>
<evidence type="ECO:0000313" key="2">
    <source>
        <dbReference type="EMBL" id="KAK4292448.1"/>
    </source>
</evidence>
<evidence type="ECO:0000313" key="3">
    <source>
        <dbReference type="Proteomes" id="UP001292094"/>
    </source>
</evidence>
<evidence type="ECO:0000256" key="1">
    <source>
        <dbReference type="SAM" id="MobiDB-lite"/>
    </source>
</evidence>
<sequence>MTFLTLIPDPTVVPTSTSSHPSILLYQHSSSTFLTLFASSYSSNTSTPLSHVPVSPFPILFPPLLTLQHPSVPMPSSVLPTIFYHPVASTSLTSATHPPSVASSTFSSPPLSPPPPTPCRLPLPPILLLPHLRPPLPTRPPSQPATLFRITGGGVRNVWRGRNLTPD</sequence>
<keyword evidence="3" id="KW-1185">Reference proteome</keyword>
<dbReference type="Proteomes" id="UP001292094">
    <property type="component" value="Unassembled WGS sequence"/>
</dbReference>
<name>A0AAE1NMW1_9EUCA</name>
<feature type="compositionally biased region" description="Low complexity" evidence="1">
    <location>
        <begin position="98"/>
        <end position="109"/>
    </location>
</feature>
<dbReference type="EMBL" id="JAWZYT010004831">
    <property type="protein sequence ID" value="KAK4292448.1"/>
    <property type="molecule type" value="Genomic_DNA"/>
</dbReference>
<feature type="region of interest" description="Disordered" evidence="1">
    <location>
        <begin position="94"/>
        <end position="117"/>
    </location>
</feature>
<protein>
    <submittedName>
        <fullName evidence="2">Uncharacterized protein</fullName>
    </submittedName>
</protein>
<dbReference type="AlphaFoldDB" id="A0AAE1NMW1"/>